<dbReference type="Gene3D" id="1.10.3370.10">
    <property type="entry name" value="SecY subunit domain"/>
    <property type="match status" value="1"/>
</dbReference>
<dbReference type="Pfam" id="PF00344">
    <property type="entry name" value="SecY"/>
    <property type="match status" value="1"/>
</dbReference>
<feature type="transmembrane region" description="Helical" evidence="3">
    <location>
        <begin position="199"/>
        <end position="215"/>
    </location>
</feature>
<comment type="similarity">
    <text evidence="2">Belongs to the SecY/SEC61-alpha family.</text>
</comment>
<evidence type="ECO:0000256" key="1">
    <source>
        <dbReference type="ARBA" id="ARBA00004454"/>
    </source>
</evidence>
<keyword evidence="5" id="KW-1185">Reference proteome</keyword>
<sequence length="409" mass="43845">MAQGPRGALHLFRPLAALMPAVRRADRPVPFGQRVFCTGVSASIFLMGSYLIPLQGVRSSAYQSVDPLYWVRPILLSNRGTLLELGVAPVVTARAVMHLLTGPVDREDRKLMVAARTALAMAVALGQATTHVLLGLYGSVGALEGVLIVLQLFSGSAIVVYIDEVLEMGYGLRGASVFSLLAAVNTIILNLFFGPVRRLLATCLVLLVAVFLHGCRLPQPMRDAQGNQQGSLPVNFLYTSTATIVLHSSVVSAFSMASQLLHYSRYGGSVVARLIGTWEETSYAAVPVGGLAYYVTPPWGLHVVADRFHALSYTALRLTSCAMLSQAWANQRLAFDFPDDTIRSRVSRYIPMASALSGLNVGALTVLGDVTGAIGSGSGILLTATLVYNLVVSFRSEGQLNVRAPFFFN</sequence>
<dbReference type="InterPro" id="IPR002208">
    <property type="entry name" value="SecY/SEC61-alpha"/>
</dbReference>
<accession>A0A1E5UYT7</accession>
<feature type="transmembrane region" description="Helical" evidence="3">
    <location>
        <begin position="113"/>
        <end position="134"/>
    </location>
</feature>
<evidence type="ECO:0000313" key="4">
    <source>
        <dbReference type="EMBL" id="OEL18050.1"/>
    </source>
</evidence>
<dbReference type="Proteomes" id="UP000095767">
    <property type="component" value="Unassembled WGS sequence"/>
</dbReference>
<feature type="transmembrane region" description="Helical" evidence="3">
    <location>
        <begin position="35"/>
        <end position="54"/>
    </location>
</feature>
<comment type="caution">
    <text evidence="4">The sequence shown here is derived from an EMBL/GenBank/DDBJ whole genome shotgun (WGS) entry which is preliminary data.</text>
</comment>
<evidence type="ECO:0000313" key="5">
    <source>
        <dbReference type="Proteomes" id="UP000095767"/>
    </source>
</evidence>
<organism evidence="4 5">
    <name type="scientific">Dichanthelium oligosanthes</name>
    <dbReference type="NCBI Taxonomy" id="888268"/>
    <lineage>
        <taxon>Eukaryota</taxon>
        <taxon>Viridiplantae</taxon>
        <taxon>Streptophyta</taxon>
        <taxon>Embryophyta</taxon>
        <taxon>Tracheophyta</taxon>
        <taxon>Spermatophyta</taxon>
        <taxon>Magnoliopsida</taxon>
        <taxon>Liliopsida</taxon>
        <taxon>Poales</taxon>
        <taxon>Poaceae</taxon>
        <taxon>PACMAD clade</taxon>
        <taxon>Panicoideae</taxon>
        <taxon>Panicodae</taxon>
        <taxon>Paniceae</taxon>
        <taxon>Dichantheliinae</taxon>
        <taxon>Dichanthelium</taxon>
    </lineage>
</organism>
<proteinExistence type="inferred from homology"/>
<feature type="transmembrane region" description="Helical" evidence="3">
    <location>
        <begin position="373"/>
        <end position="394"/>
    </location>
</feature>
<dbReference type="GO" id="GO:0015031">
    <property type="term" value="P:protein transport"/>
    <property type="evidence" value="ECO:0007669"/>
    <property type="project" value="InterPro"/>
</dbReference>
<keyword evidence="3" id="KW-0812">Transmembrane</keyword>
<dbReference type="PIRSF" id="PIRSF004557">
    <property type="entry name" value="SecY"/>
    <property type="match status" value="1"/>
</dbReference>
<evidence type="ECO:0000256" key="2">
    <source>
        <dbReference type="RuleBase" id="RU004349"/>
    </source>
</evidence>
<dbReference type="GO" id="GO:0009535">
    <property type="term" value="C:chloroplast thylakoid membrane"/>
    <property type="evidence" value="ECO:0007669"/>
    <property type="project" value="UniProtKB-SubCell"/>
</dbReference>
<reference evidence="4 5" key="1">
    <citation type="submission" date="2016-09" db="EMBL/GenBank/DDBJ databases">
        <title>The draft genome of Dichanthelium oligosanthes: A C3 panicoid grass species.</title>
        <authorList>
            <person name="Studer A.J."/>
            <person name="Schnable J.C."/>
            <person name="Brutnell T.P."/>
        </authorList>
    </citation>
    <scope>NUCLEOTIDE SEQUENCE [LARGE SCALE GENOMIC DNA]</scope>
    <source>
        <strain evidence="5">cv. Kellogg 1175</strain>
        <tissue evidence="4">Leaf</tissue>
    </source>
</reference>
<dbReference type="AlphaFoldDB" id="A0A1E5UYT7"/>
<keyword evidence="3" id="KW-0472">Membrane</keyword>
<dbReference type="InterPro" id="IPR023201">
    <property type="entry name" value="SecY_dom_sf"/>
</dbReference>
<comment type="subcellular location">
    <subcellularLocation>
        <location evidence="1">Plastid</location>
        <location evidence="1">Chloroplast thylakoid membrane</location>
        <topology evidence="1">Multi-pass membrane protein</topology>
    </subcellularLocation>
</comment>
<dbReference type="EMBL" id="LWDX02057920">
    <property type="protein sequence ID" value="OEL18050.1"/>
    <property type="molecule type" value="Genomic_DNA"/>
</dbReference>
<feature type="transmembrane region" description="Helical" evidence="3">
    <location>
        <begin position="174"/>
        <end position="193"/>
    </location>
</feature>
<feature type="transmembrane region" description="Helical" evidence="3">
    <location>
        <begin position="140"/>
        <end position="162"/>
    </location>
</feature>
<dbReference type="SUPFAM" id="SSF103491">
    <property type="entry name" value="Preprotein translocase SecY subunit"/>
    <property type="match status" value="1"/>
</dbReference>
<protein>
    <submittedName>
        <fullName evidence="4">Protein transport protein Sec61 subunit alpha</fullName>
    </submittedName>
</protein>
<gene>
    <name evidence="4" type="ORF">BAE44_0020930</name>
</gene>
<feature type="transmembrane region" description="Helical" evidence="3">
    <location>
        <begin position="349"/>
        <end position="367"/>
    </location>
</feature>
<dbReference type="OrthoDB" id="1919022at2759"/>
<feature type="transmembrane region" description="Helical" evidence="3">
    <location>
        <begin position="236"/>
        <end position="257"/>
    </location>
</feature>
<keyword evidence="3" id="KW-1133">Transmembrane helix</keyword>
<name>A0A1E5UYT7_9POAL</name>
<evidence type="ECO:0000256" key="3">
    <source>
        <dbReference type="SAM" id="Phobius"/>
    </source>
</evidence>
<dbReference type="PANTHER" id="PTHR10906">
    <property type="entry name" value="SECY/SEC61-ALPHA FAMILY MEMBER"/>
    <property type="match status" value="1"/>
</dbReference>
<dbReference type="STRING" id="888268.A0A1E5UYT7"/>